<dbReference type="OMA" id="QGCTIRD"/>
<evidence type="ECO:0000313" key="6">
    <source>
        <dbReference type="EMBL" id="ELQ73828.1"/>
    </source>
</evidence>
<dbReference type="GO" id="GO:0005666">
    <property type="term" value="C:RNA polymerase III complex"/>
    <property type="evidence" value="ECO:0007669"/>
    <property type="project" value="InterPro"/>
</dbReference>
<dbReference type="OrthoDB" id="613763at2759"/>
<dbReference type="AlphaFoldDB" id="L7JQU3"/>
<dbReference type="SUPFAM" id="SSF46785">
    <property type="entry name" value="Winged helix' DNA-binding domain"/>
    <property type="match status" value="1"/>
</dbReference>
<dbReference type="EMBL" id="JH994102">
    <property type="protein sequence ID" value="ELQ73828.1"/>
    <property type="molecule type" value="Genomic_DNA"/>
</dbReference>
<dbReference type="InParanoid" id="L7JQU3"/>
<keyword evidence="7" id="KW-1185">Reference proteome</keyword>
<evidence type="ECO:0000256" key="4">
    <source>
        <dbReference type="ARBA" id="ARBA00023163"/>
    </source>
</evidence>
<dbReference type="Gene3D" id="1.10.10.10">
    <property type="entry name" value="Winged helix-like DNA-binding domain superfamily/Winged helix DNA-binding domain"/>
    <property type="match status" value="1"/>
</dbReference>
<accession>L7JQU3</accession>
<dbReference type="Proteomes" id="UP000011185">
    <property type="component" value="Unassembled WGS sequence"/>
</dbReference>
<gene>
    <name evidence="6" type="ORF">THOM_3268</name>
</gene>
<dbReference type="GO" id="GO:0003899">
    <property type="term" value="F:DNA-directed RNA polymerase activity"/>
    <property type="evidence" value="ECO:0007669"/>
    <property type="project" value="UniProtKB-EC"/>
</dbReference>
<dbReference type="HOGENOM" id="CLU_033661_0_1_1"/>
<dbReference type="EC" id="2.7.7.6" evidence="6"/>
<dbReference type="InterPro" id="IPR036390">
    <property type="entry name" value="WH_DNA-bd_sf"/>
</dbReference>
<dbReference type="GO" id="GO:0006383">
    <property type="term" value="P:transcription by RNA polymerase III"/>
    <property type="evidence" value="ECO:0007669"/>
    <property type="project" value="InterPro"/>
</dbReference>
<evidence type="ECO:0000256" key="2">
    <source>
        <dbReference type="ARBA" id="ARBA00011038"/>
    </source>
</evidence>
<keyword evidence="5" id="KW-0539">Nucleus</keyword>
<dbReference type="VEuPathDB" id="MicrosporidiaDB:THOM_3268"/>
<keyword evidence="6" id="KW-0808">Transferase</keyword>
<proteinExistence type="inferred from homology"/>
<keyword evidence="6" id="KW-0548">Nucleotidyltransferase</keyword>
<protein>
    <submittedName>
        <fullName evidence="6">RNA polymerase III, subunit C34</fullName>
        <ecNumber evidence="6">2.7.7.6</ecNumber>
    </submittedName>
</protein>
<dbReference type="PANTHER" id="PTHR12780">
    <property type="entry name" value="RNA POLYMERASE III DNA DIRECTED , 39KD SUBUNIT-RELATED"/>
    <property type="match status" value="1"/>
</dbReference>
<evidence type="ECO:0000313" key="7">
    <source>
        <dbReference type="Proteomes" id="UP000011185"/>
    </source>
</evidence>
<keyword evidence="3" id="KW-0240">DNA-directed RNA polymerase</keyword>
<evidence type="ECO:0000256" key="5">
    <source>
        <dbReference type="ARBA" id="ARBA00023242"/>
    </source>
</evidence>
<dbReference type="InterPro" id="IPR036388">
    <property type="entry name" value="WH-like_DNA-bd_sf"/>
</dbReference>
<dbReference type="STRING" id="72359.L7JQU3"/>
<comment type="subcellular location">
    <subcellularLocation>
        <location evidence="1">Nucleus</location>
    </subcellularLocation>
</comment>
<name>L7JQU3_TRAHO</name>
<comment type="similarity">
    <text evidence="2">Belongs to the eukaryotic RPC34/RPC39 RNA polymerase subunit family.</text>
</comment>
<dbReference type="FunCoup" id="L7JQU3">
    <property type="interactions" value="129"/>
</dbReference>
<organism evidence="6 7">
    <name type="scientific">Trachipleistophora hominis</name>
    <name type="common">Microsporidian parasite</name>
    <dbReference type="NCBI Taxonomy" id="72359"/>
    <lineage>
        <taxon>Eukaryota</taxon>
        <taxon>Fungi</taxon>
        <taxon>Fungi incertae sedis</taxon>
        <taxon>Microsporidia</taxon>
        <taxon>Pleistophoridae</taxon>
        <taxon>Trachipleistophora</taxon>
    </lineage>
</organism>
<dbReference type="InterPro" id="IPR007832">
    <property type="entry name" value="RNA_pol_Rpc34"/>
</dbReference>
<reference evidence="6 7" key="1">
    <citation type="journal article" date="2012" name="PLoS Pathog.">
        <title>The genome of the obligate intracellular parasite Trachipleistophora hominis: new insights into microsporidian genome dynamics and reductive evolution.</title>
        <authorList>
            <person name="Heinz E."/>
            <person name="Williams T.A."/>
            <person name="Nakjang S."/>
            <person name="Noel C.J."/>
            <person name="Swan D.C."/>
            <person name="Goldberg A.V."/>
            <person name="Harris S.R."/>
            <person name="Weinmaier T."/>
            <person name="Markert S."/>
            <person name="Becher D."/>
            <person name="Bernhardt J."/>
            <person name="Dagan T."/>
            <person name="Hacker C."/>
            <person name="Lucocq J.M."/>
            <person name="Schweder T."/>
            <person name="Rattei T."/>
            <person name="Hall N."/>
            <person name="Hirt R.P."/>
            <person name="Embley T.M."/>
        </authorList>
    </citation>
    <scope>NUCLEOTIDE SEQUENCE [LARGE SCALE GENOMIC DNA]</scope>
</reference>
<keyword evidence="4" id="KW-0804">Transcription</keyword>
<evidence type="ECO:0000256" key="3">
    <source>
        <dbReference type="ARBA" id="ARBA00022478"/>
    </source>
</evidence>
<sequence length="235" mass="27504">MSVIKQVFDFIQAQPDGVTEEDILKRFPDLSKDQLLTELTKWHLENRIKKDKKNKIMYVRNTEDDEKSVLDVLKKSKGQGCTIRDIRLTTKLSQNLITKILRKMQDMKMVKAVKGQKNRQNIFMVFEETPDDEVTGGIWFNNGDVDVEFTNQLIKLIYTFVRNKTRDLISYDHNPTIEDIKSFITESNVLSINISMADLRKIIDVMVYGQILLELRDGDRIMYRALRSHENEILS</sequence>
<dbReference type="Pfam" id="PF05158">
    <property type="entry name" value="RNA_pol_Rpc34"/>
    <property type="match status" value="1"/>
</dbReference>
<dbReference type="InterPro" id="IPR016049">
    <property type="entry name" value="RNA_pol_Rpc34-like"/>
</dbReference>
<evidence type="ECO:0000256" key="1">
    <source>
        <dbReference type="ARBA" id="ARBA00004123"/>
    </source>
</evidence>